<evidence type="ECO:0000313" key="3">
    <source>
        <dbReference type="Proteomes" id="UP001499967"/>
    </source>
</evidence>
<accession>A0ABN1QU59</accession>
<proteinExistence type="predicted"/>
<dbReference type="EMBL" id="BAAAHP010000134">
    <property type="protein sequence ID" value="GAA0947194.1"/>
    <property type="molecule type" value="Genomic_DNA"/>
</dbReference>
<feature type="domain" description="ARB-07466-like C-terminal" evidence="1">
    <location>
        <begin position="103"/>
        <end position="197"/>
    </location>
</feature>
<evidence type="ECO:0000259" key="1">
    <source>
        <dbReference type="Pfam" id="PF26571"/>
    </source>
</evidence>
<keyword evidence="3" id="KW-1185">Reference proteome</keyword>
<dbReference type="InterPro" id="IPR058593">
    <property type="entry name" value="ARB_07466-like_C"/>
</dbReference>
<name>A0ABN1QU59_9PSEU</name>
<dbReference type="RefSeq" id="WP_343943597.1">
    <property type="nucleotide sequence ID" value="NZ_BAAAHP010000134.1"/>
</dbReference>
<evidence type="ECO:0000313" key="2">
    <source>
        <dbReference type="EMBL" id="GAA0947194.1"/>
    </source>
</evidence>
<comment type="caution">
    <text evidence="2">The sequence shown here is derived from an EMBL/GenBank/DDBJ whole genome shotgun (WGS) entry which is preliminary data.</text>
</comment>
<reference evidence="2 3" key="1">
    <citation type="journal article" date="2019" name="Int. J. Syst. Evol. Microbiol.">
        <title>The Global Catalogue of Microorganisms (GCM) 10K type strain sequencing project: providing services to taxonomists for standard genome sequencing and annotation.</title>
        <authorList>
            <consortium name="The Broad Institute Genomics Platform"/>
            <consortium name="The Broad Institute Genome Sequencing Center for Infectious Disease"/>
            <person name="Wu L."/>
            <person name="Ma J."/>
        </authorList>
    </citation>
    <scope>NUCLEOTIDE SEQUENCE [LARGE SCALE GENOMIC DNA]</scope>
    <source>
        <strain evidence="2 3">JCM 11117</strain>
    </source>
</reference>
<sequence>MRNGMAAAAAAGGALVVAVPVAGTPATPAVADDVYVRSAAAAAATEDVRMVASIVPVAASQEPLPPQVDVSGLVKAAGLNDEARALAERRAEAQCDTDLGSLGRVKPWVRNAARFLACLYDEPDLIGIGQRGRVSDHPRGLAVDLMVRGERGDRIAQCALANQEELGVDYVIWKQRVNHGDGWKRMEDRGGITENHYDHVHISFERGGGDGTPFAERCS</sequence>
<protein>
    <recommendedName>
        <fullName evidence="1">ARB-07466-like C-terminal domain-containing protein</fullName>
    </recommendedName>
</protein>
<gene>
    <name evidence="2" type="ORF">GCM10009559_46140</name>
</gene>
<dbReference type="Pfam" id="PF26571">
    <property type="entry name" value="VldE"/>
    <property type="match status" value="1"/>
</dbReference>
<dbReference type="Proteomes" id="UP001499967">
    <property type="component" value="Unassembled WGS sequence"/>
</dbReference>
<organism evidence="2 3">
    <name type="scientific">Pseudonocardia zijingensis</name>
    <dbReference type="NCBI Taxonomy" id="153376"/>
    <lineage>
        <taxon>Bacteria</taxon>
        <taxon>Bacillati</taxon>
        <taxon>Actinomycetota</taxon>
        <taxon>Actinomycetes</taxon>
        <taxon>Pseudonocardiales</taxon>
        <taxon>Pseudonocardiaceae</taxon>
        <taxon>Pseudonocardia</taxon>
    </lineage>
</organism>